<keyword evidence="1" id="KW-0812">Transmembrane</keyword>
<proteinExistence type="predicted"/>
<evidence type="ECO:0000313" key="2">
    <source>
        <dbReference type="EMBL" id="PZS92166.1"/>
    </source>
</evidence>
<evidence type="ECO:0000313" key="3">
    <source>
        <dbReference type="Proteomes" id="UP000249614"/>
    </source>
</evidence>
<dbReference type="RefSeq" id="WP_258394017.1">
    <property type="nucleotide sequence ID" value="NZ_LXXM01000167.1"/>
</dbReference>
<sequence length="115" mass="13261">MKRPHRWLLIASITTATVGVIVLVLTTPLVSNAMLLLMERSNFIPGESSIFTFEPYALNQGSSNYWVYGRDRTYYYHFTYEDDVPYVYIPQDNRCPAFDPQDARTWCSALPGKAR</sequence>
<dbReference type="AlphaFoldDB" id="A0A2W6IDE4"/>
<evidence type="ECO:0000256" key="1">
    <source>
        <dbReference type="SAM" id="Phobius"/>
    </source>
</evidence>
<keyword evidence="1" id="KW-0472">Membrane</keyword>
<protein>
    <recommendedName>
        <fullName evidence="4">Transmembrane protein</fullName>
    </recommendedName>
</protein>
<dbReference type="EMBL" id="LXXM01000167">
    <property type="protein sequence ID" value="PZS92166.1"/>
    <property type="molecule type" value="Genomic_DNA"/>
</dbReference>
<reference evidence="2 3" key="1">
    <citation type="submission" date="2016-05" db="EMBL/GenBank/DDBJ databases">
        <authorList>
            <person name="Lavstsen T."/>
            <person name="Jespersen J.S."/>
        </authorList>
    </citation>
    <scope>NUCLEOTIDE SEQUENCE [LARGE SCALE GENOMIC DNA]</scope>
    <source>
        <strain evidence="2 3">SM-5815</strain>
    </source>
</reference>
<accession>A0A2W6IDE4</accession>
<evidence type="ECO:0008006" key="4">
    <source>
        <dbReference type="Google" id="ProtNLM"/>
    </source>
</evidence>
<comment type="caution">
    <text evidence="2">The sequence shown here is derived from an EMBL/GenBank/DDBJ whole genome shotgun (WGS) entry which is preliminary data.</text>
</comment>
<name>A0A2W6IDE4_STEMA</name>
<organism evidence="2 3">
    <name type="scientific">Stenotrophomonas maltophilia</name>
    <name type="common">Pseudomonas maltophilia</name>
    <name type="synonym">Xanthomonas maltophilia</name>
    <dbReference type="NCBI Taxonomy" id="40324"/>
    <lineage>
        <taxon>Bacteria</taxon>
        <taxon>Pseudomonadati</taxon>
        <taxon>Pseudomonadota</taxon>
        <taxon>Gammaproteobacteria</taxon>
        <taxon>Lysobacterales</taxon>
        <taxon>Lysobacteraceae</taxon>
        <taxon>Stenotrophomonas</taxon>
        <taxon>Stenotrophomonas maltophilia group</taxon>
    </lineage>
</organism>
<dbReference type="Proteomes" id="UP000249614">
    <property type="component" value="Unassembled WGS sequence"/>
</dbReference>
<feature type="transmembrane region" description="Helical" evidence="1">
    <location>
        <begin position="7"/>
        <end position="30"/>
    </location>
</feature>
<keyword evidence="1" id="KW-1133">Transmembrane helix</keyword>
<gene>
    <name evidence="2" type="ORF">A7X83_07035</name>
</gene>